<organism evidence="1">
    <name type="scientific">bioreactor metagenome</name>
    <dbReference type="NCBI Taxonomy" id="1076179"/>
    <lineage>
        <taxon>unclassified sequences</taxon>
        <taxon>metagenomes</taxon>
        <taxon>ecological metagenomes</taxon>
    </lineage>
</organism>
<comment type="caution">
    <text evidence="1">The sequence shown here is derived from an EMBL/GenBank/DDBJ whole genome shotgun (WGS) entry which is preliminary data.</text>
</comment>
<evidence type="ECO:0000313" key="1">
    <source>
        <dbReference type="EMBL" id="MPN01511.1"/>
    </source>
</evidence>
<dbReference type="EMBL" id="VSSQ01047505">
    <property type="protein sequence ID" value="MPN01511.1"/>
    <property type="molecule type" value="Genomic_DNA"/>
</dbReference>
<proteinExistence type="predicted"/>
<reference evidence="1" key="1">
    <citation type="submission" date="2019-08" db="EMBL/GenBank/DDBJ databases">
        <authorList>
            <person name="Kucharzyk K."/>
            <person name="Murdoch R.W."/>
            <person name="Higgins S."/>
            <person name="Loffler F."/>
        </authorList>
    </citation>
    <scope>NUCLEOTIDE SEQUENCE</scope>
</reference>
<dbReference type="AlphaFoldDB" id="A0A645EHV0"/>
<gene>
    <name evidence="1" type="ORF">SDC9_148720</name>
</gene>
<name>A0A645EHV0_9ZZZZ</name>
<accession>A0A645EHV0</accession>
<protein>
    <submittedName>
        <fullName evidence="1">Uncharacterized protein</fullName>
    </submittedName>
</protein>
<sequence length="75" mass="8395">MNFGVLVTCLPVTIMIWVKEMMIPMIWNTVNVDQIFSAMHFGKRQATKNQYSAVLPVIFAITTMNAGMAKGDQSI</sequence>